<dbReference type="PANTHER" id="PTHR10438">
    <property type="entry name" value="THIOREDOXIN"/>
    <property type="match status" value="1"/>
</dbReference>
<dbReference type="PROSITE" id="PS51352">
    <property type="entry name" value="THIOREDOXIN_2"/>
    <property type="match status" value="1"/>
</dbReference>
<evidence type="ECO:0000256" key="2">
    <source>
        <dbReference type="SAM" id="Phobius"/>
    </source>
</evidence>
<dbReference type="InterPro" id="IPR013766">
    <property type="entry name" value="Thioredoxin_domain"/>
</dbReference>
<feature type="transmembrane region" description="Helical" evidence="2">
    <location>
        <begin position="6"/>
        <end position="28"/>
    </location>
</feature>
<keyword evidence="2" id="KW-0472">Membrane</keyword>
<gene>
    <name evidence="4" type="ORF">ACHAWU_008042</name>
</gene>
<evidence type="ECO:0000313" key="5">
    <source>
        <dbReference type="Proteomes" id="UP001530293"/>
    </source>
</evidence>
<keyword evidence="2" id="KW-0812">Transmembrane</keyword>
<dbReference type="InterPro" id="IPR050620">
    <property type="entry name" value="Thioredoxin_H-type-like"/>
</dbReference>
<feature type="region of interest" description="Disordered" evidence="1">
    <location>
        <begin position="58"/>
        <end position="111"/>
    </location>
</feature>
<keyword evidence="2" id="KW-1133">Transmembrane helix</keyword>
<organism evidence="4 5">
    <name type="scientific">Discostella pseudostelligera</name>
    <dbReference type="NCBI Taxonomy" id="259834"/>
    <lineage>
        <taxon>Eukaryota</taxon>
        <taxon>Sar</taxon>
        <taxon>Stramenopiles</taxon>
        <taxon>Ochrophyta</taxon>
        <taxon>Bacillariophyta</taxon>
        <taxon>Coscinodiscophyceae</taxon>
        <taxon>Thalassiosirophycidae</taxon>
        <taxon>Stephanodiscales</taxon>
        <taxon>Stephanodiscaceae</taxon>
        <taxon>Discostella</taxon>
    </lineage>
</organism>
<evidence type="ECO:0000313" key="4">
    <source>
        <dbReference type="EMBL" id="KAL3772020.1"/>
    </source>
</evidence>
<dbReference type="Proteomes" id="UP001530293">
    <property type="component" value="Unassembled WGS sequence"/>
</dbReference>
<dbReference type="SUPFAM" id="SSF52833">
    <property type="entry name" value="Thioredoxin-like"/>
    <property type="match status" value="1"/>
</dbReference>
<dbReference type="CDD" id="cd02947">
    <property type="entry name" value="TRX_family"/>
    <property type="match status" value="1"/>
</dbReference>
<dbReference type="AlphaFoldDB" id="A0ABD3NGE7"/>
<evidence type="ECO:0000259" key="3">
    <source>
        <dbReference type="PROSITE" id="PS51352"/>
    </source>
</evidence>
<proteinExistence type="predicted"/>
<evidence type="ECO:0000256" key="1">
    <source>
        <dbReference type="SAM" id="MobiDB-lite"/>
    </source>
</evidence>
<dbReference type="Pfam" id="PF00085">
    <property type="entry name" value="Thioredoxin"/>
    <property type="match status" value="1"/>
</dbReference>
<name>A0ABD3NGE7_9STRA</name>
<comment type="caution">
    <text evidence="4">The sequence shown here is derived from an EMBL/GenBank/DDBJ whole genome shotgun (WGS) entry which is preliminary data.</text>
</comment>
<reference evidence="4 5" key="1">
    <citation type="submission" date="2024-10" db="EMBL/GenBank/DDBJ databases">
        <title>Updated reference genomes for cyclostephanoid diatoms.</title>
        <authorList>
            <person name="Roberts W.R."/>
            <person name="Alverson A.J."/>
        </authorList>
    </citation>
    <scope>NUCLEOTIDE SEQUENCE [LARGE SCALE GENOMIC DNA]</scope>
    <source>
        <strain evidence="4 5">AJA232-27</strain>
    </source>
</reference>
<dbReference type="InterPro" id="IPR036249">
    <property type="entry name" value="Thioredoxin-like_sf"/>
</dbReference>
<dbReference type="EMBL" id="JALLBG020000017">
    <property type="protein sequence ID" value="KAL3772020.1"/>
    <property type="molecule type" value="Genomic_DNA"/>
</dbReference>
<feature type="domain" description="Thioredoxin" evidence="3">
    <location>
        <begin position="88"/>
        <end position="234"/>
    </location>
</feature>
<keyword evidence="5" id="KW-1185">Reference proteome</keyword>
<dbReference type="PANTHER" id="PTHR10438:SF463">
    <property type="entry name" value="THIOREDOXIN"/>
    <property type="match status" value="1"/>
</dbReference>
<accession>A0ABD3NGE7</accession>
<protein>
    <recommendedName>
        <fullName evidence="3">Thioredoxin domain-containing protein</fullName>
    </recommendedName>
</protein>
<dbReference type="Gene3D" id="3.40.30.10">
    <property type="entry name" value="Glutaredoxin"/>
    <property type="match status" value="1"/>
</dbReference>
<feature type="compositionally biased region" description="Low complexity" evidence="1">
    <location>
        <begin position="84"/>
        <end position="103"/>
    </location>
</feature>
<sequence>MSCLCIGGVCIPYTALLPMIIIGLQWLASQLAKIGLLPDFIAKRLGLLAAITTEQSKQGCDSSCCVGSERGGSRSRRSKRSDTSDTAASSSSSFASTSNTSNNGDDENNETVIDIEHVTDLTRYHEINSNCISDHNSILIVKFTAEWCKPCKLIQPTYLSLASKFGMGEKEKRCTTFITLDIDGDECDTLCSQYKIIMMPTFLCLQNGKEVGRMTGGGEENAVKLSAWVNEMVVCS</sequence>